<dbReference type="Proteomes" id="UP000021816">
    <property type="component" value="Unassembled WGS sequence"/>
</dbReference>
<evidence type="ECO:0000313" key="3">
    <source>
        <dbReference type="EMBL" id="EXI75994.1"/>
    </source>
</evidence>
<dbReference type="PANTHER" id="PTHR34977">
    <property type="entry name" value="UPF0337 PROTEIN YJBJ"/>
    <property type="match status" value="1"/>
</dbReference>
<dbReference type="Pfam" id="PF05532">
    <property type="entry name" value="CsbD"/>
    <property type="match status" value="1"/>
</dbReference>
<dbReference type="InterPro" id="IPR036629">
    <property type="entry name" value="YjbJ_sf"/>
</dbReference>
<dbReference type="EMBL" id="JEMX01000159">
    <property type="protein sequence ID" value="EXI75994.1"/>
    <property type="molecule type" value="Genomic_DNA"/>
</dbReference>
<comment type="similarity">
    <text evidence="1">Belongs to the UPF0337 (CsbD) family.</text>
</comment>
<dbReference type="STRING" id="1454003.AW10_04182"/>
<evidence type="ECO:0000259" key="2">
    <source>
        <dbReference type="Pfam" id="PF05532"/>
    </source>
</evidence>
<evidence type="ECO:0000256" key="1">
    <source>
        <dbReference type="ARBA" id="ARBA00009129"/>
    </source>
</evidence>
<comment type="caution">
    <text evidence="3">The sequence shown here is derived from an EMBL/GenBank/DDBJ whole genome shotgun (WGS) entry which is preliminary data.</text>
</comment>
<dbReference type="SUPFAM" id="SSF69047">
    <property type="entry name" value="Hypothetical protein YjbJ"/>
    <property type="match status" value="1"/>
</dbReference>
<dbReference type="PANTHER" id="PTHR34977:SF1">
    <property type="entry name" value="UPF0337 PROTEIN YJBJ"/>
    <property type="match status" value="1"/>
</dbReference>
<dbReference type="InterPro" id="IPR026042">
    <property type="entry name" value="YjbJ"/>
</dbReference>
<organism evidence="3 4">
    <name type="scientific">Candidatus Accumulibacter appositus</name>
    <dbReference type="NCBI Taxonomy" id="1454003"/>
    <lineage>
        <taxon>Bacteria</taxon>
        <taxon>Pseudomonadati</taxon>
        <taxon>Pseudomonadota</taxon>
        <taxon>Betaproteobacteria</taxon>
        <taxon>Candidatus Accumulibacter</taxon>
    </lineage>
</organism>
<proteinExistence type="inferred from homology"/>
<gene>
    <name evidence="3" type="ORF">AW10_04182</name>
</gene>
<dbReference type="PATRIC" id="fig|1454003.3.peg.4244"/>
<dbReference type="PIRSF" id="PIRSF039008">
    <property type="entry name" value="YjbJ"/>
    <property type="match status" value="1"/>
</dbReference>
<protein>
    <submittedName>
        <fullName evidence="3">CsbD-like protein</fullName>
    </submittedName>
</protein>
<evidence type="ECO:0000313" key="4">
    <source>
        <dbReference type="Proteomes" id="UP000021816"/>
    </source>
</evidence>
<dbReference type="InterPro" id="IPR008462">
    <property type="entry name" value="CsbD"/>
</dbReference>
<name>A0A011QBC6_9PROT</name>
<reference evidence="3 4" key="1">
    <citation type="submission" date="2014-02" db="EMBL/GenBank/DDBJ databases">
        <title>Expanding our view of genomic diversity in Candidatus Accumulibacter clades.</title>
        <authorList>
            <person name="Skennerton C.T."/>
            <person name="Barr J.J."/>
            <person name="Slater F.R."/>
            <person name="Bond P.L."/>
            <person name="Tyson G.W."/>
        </authorList>
    </citation>
    <scope>NUCLEOTIDE SEQUENCE [LARGE SCALE GENOMIC DNA]</scope>
    <source>
        <strain evidence="4">BA-92</strain>
    </source>
</reference>
<accession>A0A011QBC6</accession>
<dbReference type="AlphaFoldDB" id="A0A011QBC6"/>
<sequence>MNWNIVEGNWKQYKGKVKAQWRSLTEEQLDLIAGKRVELVDSIQETYGTSKDEAEAQIKRFEERIKD</sequence>
<feature type="domain" description="CsbD-like" evidence="2">
    <location>
        <begin position="5"/>
        <end position="55"/>
    </location>
</feature>
<dbReference type="Gene3D" id="1.10.1470.10">
    <property type="entry name" value="YjbJ"/>
    <property type="match status" value="1"/>
</dbReference>
<dbReference type="InterPro" id="IPR050423">
    <property type="entry name" value="UPF0337_stress_rsp"/>
</dbReference>